<dbReference type="InterPro" id="IPR052953">
    <property type="entry name" value="Ser-rich/MCO-related"/>
</dbReference>
<evidence type="ECO:0000256" key="2">
    <source>
        <dbReference type="SAM" id="SignalP"/>
    </source>
</evidence>
<dbReference type="Gene3D" id="2.60.40.420">
    <property type="entry name" value="Cupredoxins - blue copper proteins"/>
    <property type="match status" value="1"/>
</dbReference>
<proteinExistence type="predicted"/>
<sequence>MRSYALLSLGALASAAVFDVNVGQNGFTYSPDTVTAGMGDTVNFHFYPGEHTVTQSSFDSPCKPISGNAINSGVINSNSGQASQMFSMRVNSTDPIWIYCGQVGHCAAGMSLVINPPSNGNTLAAYQKASSGQSGQIPSSVFGGVIVANVDNAGANASSSSSSSSSSSASSSASSAASNSSSTTSGSSTATTATTTTASGSTTNTGASAQSTSNAASSSFGVVALEWSLVGTLLAPAVAYLFS</sequence>
<dbReference type="AlphaFoldDB" id="A0A0D2KF99"/>
<keyword evidence="2" id="KW-0732">Signal</keyword>
<protein>
    <recommendedName>
        <fullName evidence="5">Phytocyanin domain-containing protein</fullName>
    </recommendedName>
</protein>
<dbReference type="OrthoDB" id="2331100at2759"/>
<dbReference type="SUPFAM" id="SSF49503">
    <property type="entry name" value="Cupredoxins"/>
    <property type="match status" value="1"/>
</dbReference>
<dbReference type="GeneID" id="27707989"/>
<feature type="signal peptide" evidence="2">
    <location>
        <begin position="1"/>
        <end position="15"/>
    </location>
</feature>
<evidence type="ECO:0000256" key="1">
    <source>
        <dbReference type="SAM" id="MobiDB-lite"/>
    </source>
</evidence>
<dbReference type="EMBL" id="KN848064">
    <property type="protein sequence ID" value="KIY02105.1"/>
    <property type="molecule type" value="Genomic_DNA"/>
</dbReference>
<dbReference type="CDD" id="cd00920">
    <property type="entry name" value="Cupredoxin"/>
    <property type="match status" value="1"/>
</dbReference>
<dbReference type="STRING" id="1442371.A0A0D2KF99"/>
<dbReference type="InterPro" id="IPR008972">
    <property type="entry name" value="Cupredoxin"/>
</dbReference>
<keyword evidence="4" id="KW-1185">Reference proteome</keyword>
<evidence type="ECO:0008006" key="5">
    <source>
        <dbReference type="Google" id="ProtNLM"/>
    </source>
</evidence>
<evidence type="ECO:0000313" key="3">
    <source>
        <dbReference type="EMBL" id="KIY02105.1"/>
    </source>
</evidence>
<reference evidence="3 4" key="1">
    <citation type="submission" date="2015-01" db="EMBL/GenBank/DDBJ databases">
        <title>The Genome Sequence of Fonsecaea multimorphosa CBS 102226.</title>
        <authorList>
            <consortium name="The Broad Institute Genomics Platform"/>
            <person name="Cuomo C."/>
            <person name="de Hoog S."/>
            <person name="Gorbushina A."/>
            <person name="Stielow B."/>
            <person name="Teixiera M."/>
            <person name="Abouelleil A."/>
            <person name="Chapman S.B."/>
            <person name="Priest M."/>
            <person name="Young S.K."/>
            <person name="Wortman J."/>
            <person name="Nusbaum C."/>
            <person name="Birren B."/>
        </authorList>
    </citation>
    <scope>NUCLEOTIDE SEQUENCE [LARGE SCALE GENOMIC DNA]</scope>
    <source>
        <strain evidence="3 4">CBS 102226</strain>
    </source>
</reference>
<organism evidence="3 4">
    <name type="scientific">Fonsecaea multimorphosa CBS 102226</name>
    <dbReference type="NCBI Taxonomy" id="1442371"/>
    <lineage>
        <taxon>Eukaryota</taxon>
        <taxon>Fungi</taxon>
        <taxon>Dikarya</taxon>
        <taxon>Ascomycota</taxon>
        <taxon>Pezizomycotina</taxon>
        <taxon>Eurotiomycetes</taxon>
        <taxon>Chaetothyriomycetidae</taxon>
        <taxon>Chaetothyriales</taxon>
        <taxon>Herpotrichiellaceae</taxon>
        <taxon>Fonsecaea</taxon>
    </lineage>
</organism>
<evidence type="ECO:0000313" key="4">
    <source>
        <dbReference type="Proteomes" id="UP000053411"/>
    </source>
</evidence>
<dbReference type="PANTHER" id="PTHR34883:SF15">
    <property type="entry name" value="EXTRACELLULAR SERINE-RICH PROTEIN"/>
    <property type="match status" value="1"/>
</dbReference>
<gene>
    <name evidence="3" type="ORF">Z520_02243</name>
</gene>
<accession>A0A0D2KF99</accession>
<name>A0A0D2KF99_9EURO</name>
<dbReference type="PANTHER" id="PTHR34883">
    <property type="entry name" value="SERINE-RICH PROTEIN, PUTATIVE-RELATED-RELATED"/>
    <property type="match status" value="1"/>
</dbReference>
<dbReference type="VEuPathDB" id="FungiDB:Z520_02243"/>
<dbReference type="Proteomes" id="UP000053411">
    <property type="component" value="Unassembled WGS sequence"/>
</dbReference>
<dbReference type="RefSeq" id="XP_016636227.1">
    <property type="nucleotide sequence ID" value="XM_016772757.1"/>
</dbReference>
<feature type="region of interest" description="Disordered" evidence="1">
    <location>
        <begin position="157"/>
        <end position="210"/>
    </location>
</feature>
<feature type="chain" id="PRO_5012994810" description="Phytocyanin domain-containing protein" evidence="2">
    <location>
        <begin position="16"/>
        <end position="243"/>
    </location>
</feature>